<protein>
    <submittedName>
        <fullName evidence="1">Uncharacterized protein</fullName>
    </submittedName>
</protein>
<comment type="caution">
    <text evidence="1">The sequence shown here is derived from an EMBL/GenBank/DDBJ whole genome shotgun (WGS) entry which is preliminary data.</text>
</comment>
<gene>
    <name evidence="1" type="ORF">PBY51_015359</name>
</gene>
<organism evidence="1 2">
    <name type="scientific">Eleginops maclovinus</name>
    <name type="common">Patagonian blennie</name>
    <name type="synonym">Eleginus maclovinus</name>
    <dbReference type="NCBI Taxonomy" id="56733"/>
    <lineage>
        <taxon>Eukaryota</taxon>
        <taxon>Metazoa</taxon>
        <taxon>Chordata</taxon>
        <taxon>Craniata</taxon>
        <taxon>Vertebrata</taxon>
        <taxon>Euteleostomi</taxon>
        <taxon>Actinopterygii</taxon>
        <taxon>Neopterygii</taxon>
        <taxon>Teleostei</taxon>
        <taxon>Neoteleostei</taxon>
        <taxon>Acanthomorphata</taxon>
        <taxon>Eupercaria</taxon>
        <taxon>Perciformes</taxon>
        <taxon>Notothenioidei</taxon>
        <taxon>Eleginopidae</taxon>
        <taxon>Eleginops</taxon>
    </lineage>
</organism>
<keyword evidence="2" id="KW-1185">Reference proteome</keyword>
<evidence type="ECO:0000313" key="2">
    <source>
        <dbReference type="Proteomes" id="UP001346869"/>
    </source>
</evidence>
<reference evidence="1 2" key="1">
    <citation type="journal article" date="2023" name="Genes (Basel)">
        <title>Chromosome-Level Genome Assembly and Circadian Gene Repertoire of the Patagonia Blennie Eleginops maclovinus-The Closest Ancestral Proxy of Antarctic Cryonotothenioids.</title>
        <authorList>
            <person name="Cheng C.C."/>
            <person name="Rivera-Colon A.G."/>
            <person name="Minhas B.F."/>
            <person name="Wilson L."/>
            <person name="Rayamajhi N."/>
            <person name="Vargas-Chacoff L."/>
            <person name="Catchen J.M."/>
        </authorList>
    </citation>
    <scope>NUCLEOTIDE SEQUENCE [LARGE SCALE GENOMIC DNA]</scope>
    <source>
        <strain evidence="1">JMC-PN-2008</strain>
    </source>
</reference>
<dbReference type="AlphaFoldDB" id="A0AAN7X5A2"/>
<dbReference type="Proteomes" id="UP001346869">
    <property type="component" value="Unassembled WGS sequence"/>
</dbReference>
<evidence type="ECO:0000313" key="1">
    <source>
        <dbReference type="EMBL" id="KAK5854274.1"/>
    </source>
</evidence>
<proteinExistence type="predicted"/>
<sequence>MSVQHTQTSAVPSPPRSYKHVNEKNAALLLIHFPVRPLHSITHQYVHAAISMGGSAGHVLAGTPAEYVGRGLCMVINVSGSGQHVLGRTGS</sequence>
<reference evidence="1 2" key="2">
    <citation type="journal article" date="2023" name="Mol. Biol. Evol.">
        <title>Genomics of Secondarily Temperate Adaptation in the Only Non-Antarctic Icefish.</title>
        <authorList>
            <person name="Rivera-Colon A.G."/>
            <person name="Rayamajhi N."/>
            <person name="Minhas B.F."/>
            <person name="Madrigal G."/>
            <person name="Bilyk K.T."/>
            <person name="Yoon V."/>
            <person name="Hune M."/>
            <person name="Gregory S."/>
            <person name="Cheng C.H.C."/>
            <person name="Catchen J.M."/>
        </authorList>
    </citation>
    <scope>NUCLEOTIDE SEQUENCE [LARGE SCALE GENOMIC DNA]</scope>
    <source>
        <strain evidence="1">JMC-PN-2008</strain>
    </source>
</reference>
<dbReference type="EMBL" id="JAUZQC010000019">
    <property type="protein sequence ID" value="KAK5854274.1"/>
    <property type="molecule type" value="Genomic_DNA"/>
</dbReference>
<accession>A0AAN7X5A2</accession>
<name>A0AAN7X5A2_ELEMC</name>